<evidence type="ECO:0000256" key="2">
    <source>
        <dbReference type="ARBA" id="ARBA00022475"/>
    </source>
</evidence>
<feature type="transmembrane region" description="Helical" evidence="6">
    <location>
        <begin position="74"/>
        <end position="94"/>
    </location>
</feature>
<evidence type="ECO:0000313" key="7">
    <source>
        <dbReference type="EMBL" id="GEO16993.1"/>
    </source>
</evidence>
<dbReference type="CDD" id="cd06581">
    <property type="entry name" value="TM_PBP1_LivM_like"/>
    <property type="match status" value="1"/>
</dbReference>
<dbReference type="InterPro" id="IPR043428">
    <property type="entry name" value="LivM-like"/>
</dbReference>
<keyword evidence="2" id="KW-1003">Cell membrane</keyword>
<gene>
    <name evidence="7" type="ORF">MAE02_46890</name>
</gene>
<evidence type="ECO:0000256" key="5">
    <source>
        <dbReference type="ARBA" id="ARBA00023136"/>
    </source>
</evidence>
<dbReference type="RefSeq" id="WP_147022166.1">
    <property type="nucleotide sequence ID" value="NZ_BJYU01000084.1"/>
</dbReference>
<evidence type="ECO:0000256" key="1">
    <source>
        <dbReference type="ARBA" id="ARBA00004651"/>
    </source>
</evidence>
<feature type="transmembrane region" description="Helical" evidence="6">
    <location>
        <begin position="100"/>
        <end position="121"/>
    </location>
</feature>
<feature type="transmembrane region" description="Helical" evidence="6">
    <location>
        <begin position="43"/>
        <end position="62"/>
    </location>
</feature>
<sequence length="331" mass="35353">MSKLMAELRSGIARLADACVGLSPALYLAAVAIILIAGFSGDFYTMEVLVLVIIYAQFAASWDVLSGYTEQDNFGHAFFIGGAGYLAAILNKWLHITPWLGVPVGAAVAALVGMGVGWLTLRLRGPYFALSTIAFSAVLFKLAFIFSKITGGEEGLSGIDPFTQEVSTDLYTTLTLFMVSVICLTAFARSHYGLVLRSTQHNEDAAQASGINTAHYKVVGFVVSGFFAGVGGGMYAHTHMQVNPELLAGSLSVLVVLLATIGGRGTIVGPAFAAGLLTLFGEWLRVIEEFRVVIFTGFLIALVYVFPSGLANTGFVTRSRNLRRFLLGREV</sequence>
<reference evidence="7 8" key="1">
    <citation type="submission" date="2019-07" db="EMBL/GenBank/DDBJ databases">
        <title>Whole genome shotgun sequence of Microvirga aerophila NBRC 106136.</title>
        <authorList>
            <person name="Hosoyama A."/>
            <person name="Uohara A."/>
            <person name="Ohji S."/>
            <person name="Ichikawa N."/>
        </authorList>
    </citation>
    <scope>NUCLEOTIDE SEQUENCE [LARGE SCALE GENOMIC DNA]</scope>
    <source>
        <strain evidence="7 8">NBRC 106136</strain>
    </source>
</reference>
<evidence type="ECO:0000256" key="6">
    <source>
        <dbReference type="SAM" id="Phobius"/>
    </source>
</evidence>
<dbReference type="PANTHER" id="PTHR30482">
    <property type="entry name" value="HIGH-AFFINITY BRANCHED-CHAIN AMINO ACID TRANSPORT SYSTEM PERMEASE"/>
    <property type="match status" value="1"/>
</dbReference>
<evidence type="ECO:0000256" key="3">
    <source>
        <dbReference type="ARBA" id="ARBA00022692"/>
    </source>
</evidence>
<feature type="transmembrane region" description="Helical" evidence="6">
    <location>
        <begin position="128"/>
        <end position="150"/>
    </location>
</feature>
<feature type="transmembrane region" description="Helical" evidence="6">
    <location>
        <begin position="242"/>
        <end position="260"/>
    </location>
</feature>
<organism evidence="7 8">
    <name type="scientific">Microvirga aerophila</name>
    <dbReference type="NCBI Taxonomy" id="670291"/>
    <lineage>
        <taxon>Bacteria</taxon>
        <taxon>Pseudomonadati</taxon>
        <taxon>Pseudomonadota</taxon>
        <taxon>Alphaproteobacteria</taxon>
        <taxon>Hyphomicrobiales</taxon>
        <taxon>Methylobacteriaceae</taxon>
        <taxon>Microvirga</taxon>
    </lineage>
</organism>
<accession>A0A512BYH7</accession>
<keyword evidence="3 6" id="KW-0812">Transmembrane</keyword>
<dbReference type="Pfam" id="PF02653">
    <property type="entry name" value="BPD_transp_2"/>
    <property type="match status" value="1"/>
</dbReference>
<evidence type="ECO:0000256" key="4">
    <source>
        <dbReference type="ARBA" id="ARBA00022989"/>
    </source>
</evidence>
<feature type="transmembrane region" description="Helical" evidence="6">
    <location>
        <begin position="12"/>
        <end position="37"/>
    </location>
</feature>
<keyword evidence="5 6" id="KW-0472">Membrane</keyword>
<dbReference type="InterPro" id="IPR001851">
    <property type="entry name" value="ABC_transp_permease"/>
</dbReference>
<dbReference type="PANTHER" id="PTHR30482:SF20">
    <property type="entry name" value="HIGH-AFFINITY BRANCHED-CHAIN AMINO ACID TRANSPORT SYSTEM PERMEASE PROTEIN LIVM"/>
    <property type="match status" value="1"/>
</dbReference>
<protein>
    <submittedName>
        <fullName evidence="7">Branched-chain amino acid ABC transporter permease</fullName>
    </submittedName>
</protein>
<keyword evidence="4 6" id="KW-1133">Transmembrane helix</keyword>
<feature type="transmembrane region" description="Helical" evidence="6">
    <location>
        <begin position="267"/>
        <end position="286"/>
    </location>
</feature>
<dbReference type="EMBL" id="BJYU01000084">
    <property type="protein sequence ID" value="GEO16993.1"/>
    <property type="molecule type" value="Genomic_DNA"/>
</dbReference>
<dbReference type="GO" id="GO:0005886">
    <property type="term" value="C:plasma membrane"/>
    <property type="evidence" value="ECO:0007669"/>
    <property type="project" value="UniProtKB-SubCell"/>
</dbReference>
<dbReference type="AlphaFoldDB" id="A0A512BYH7"/>
<evidence type="ECO:0000313" key="8">
    <source>
        <dbReference type="Proteomes" id="UP000321085"/>
    </source>
</evidence>
<proteinExistence type="predicted"/>
<feature type="transmembrane region" description="Helical" evidence="6">
    <location>
        <begin position="292"/>
        <end position="316"/>
    </location>
</feature>
<dbReference type="GO" id="GO:0015658">
    <property type="term" value="F:branched-chain amino acid transmembrane transporter activity"/>
    <property type="evidence" value="ECO:0007669"/>
    <property type="project" value="InterPro"/>
</dbReference>
<name>A0A512BYH7_9HYPH</name>
<comment type="subcellular location">
    <subcellularLocation>
        <location evidence="1">Cell membrane</location>
        <topology evidence="1">Multi-pass membrane protein</topology>
    </subcellularLocation>
</comment>
<keyword evidence="8" id="KW-1185">Reference proteome</keyword>
<feature type="transmembrane region" description="Helical" evidence="6">
    <location>
        <begin position="218"/>
        <end position="236"/>
    </location>
</feature>
<comment type="caution">
    <text evidence="7">The sequence shown here is derived from an EMBL/GenBank/DDBJ whole genome shotgun (WGS) entry which is preliminary data.</text>
</comment>
<dbReference type="Proteomes" id="UP000321085">
    <property type="component" value="Unassembled WGS sequence"/>
</dbReference>
<feature type="transmembrane region" description="Helical" evidence="6">
    <location>
        <begin position="170"/>
        <end position="188"/>
    </location>
</feature>